<evidence type="ECO:0000313" key="2">
    <source>
        <dbReference type="EMBL" id="KXZ52107.1"/>
    </source>
</evidence>
<accession>A0A150GQI7</accession>
<feature type="transmembrane region" description="Helical" evidence="1">
    <location>
        <begin position="207"/>
        <end position="225"/>
    </location>
</feature>
<feature type="transmembrane region" description="Helical" evidence="1">
    <location>
        <begin position="139"/>
        <end position="158"/>
    </location>
</feature>
<dbReference type="OrthoDB" id="540721at2759"/>
<organism evidence="2 3">
    <name type="scientific">Gonium pectorale</name>
    <name type="common">Green alga</name>
    <dbReference type="NCBI Taxonomy" id="33097"/>
    <lineage>
        <taxon>Eukaryota</taxon>
        <taxon>Viridiplantae</taxon>
        <taxon>Chlorophyta</taxon>
        <taxon>core chlorophytes</taxon>
        <taxon>Chlorophyceae</taxon>
        <taxon>CS clade</taxon>
        <taxon>Chlamydomonadales</taxon>
        <taxon>Volvocaceae</taxon>
        <taxon>Gonium</taxon>
    </lineage>
</organism>
<feature type="transmembrane region" description="Helical" evidence="1">
    <location>
        <begin position="383"/>
        <end position="401"/>
    </location>
</feature>
<sequence>MTLVCIRVLNNFDLTLRLLARAAVDRRRESEDELLRAEVASLVPEMRLTLATNMGSLLTLAAFVTSWLTGEDPLGGFAMTSSSLGAMAQGAGYAIPLVLCSLAARLKPVQQSFPVLGDLHDSQREIVHPIVQDLNSSQLLILASVLVVPTMLLLLPAAHGAMSMAGALLASDLVNPSMELAAGPGPAADVPLPLQWHWHVPGLVRRHAGALATAVCSGYFAAWFVTRQLDVSERQVVVIREAFESADRYFLHAAAERAAERPDLLRRSGGDTAAAATAAAAQARRGQATRSRLAEAADGVAVTSFAAYGGAAVYGGDLAMDDNGGGDAANAPLRQLGTEMAQAFKTVSILWLLTRRRAARLAYVLTALNVSYFGIIWHHTNDLGAPVTAALLATLAELLLIKHLPHRARG</sequence>
<feature type="transmembrane region" description="Helical" evidence="1">
    <location>
        <begin position="50"/>
        <end position="70"/>
    </location>
</feature>
<protein>
    <submittedName>
        <fullName evidence="2">Uncharacterized protein</fullName>
    </submittedName>
</protein>
<evidence type="ECO:0000256" key="1">
    <source>
        <dbReference type="SAM" id="Phobius"/>
    </source>
</evidence>
<reference evidence="3" key="1">
    <citation type="journal article" date="2016" name="Nat. Commun.">
        <title>The Gonium pectorale genome demonstrates co-option of cell cycle regulation during the evolution of multicellularity.</title>
        <authorList>
            <person name="Hanschen E.R."/>
            <person name="Marriage T.N."/>
            <person name="Ferris P.J."/>
            <person name="Hamaji T."/>
            <person name="Toyoda A."/>
            <person name="Fujiyama A."/>
            <person name="Neme R."/>
            <person name="Noguchi H."/>
            <person name="Minakuchi Y."/>
            <person name="Suzuki M."/>
            <person name="Kawai-Toyooka H."/>
            <person name="Smith D.R."/>
            <person name="Sparks H."/>
            <person name="Anderson J."/>
            <person name="Bakaric R."/>
            <person name="Luria V."/>
            <person name="Karger A."/>
            <person name="Kirschner M.W."/>
            <person name="Durand P.M."/>
            <person name="Michod R.E."/>
            <person name="Nozaki H."/>
            <person name="Olson B.J."/>
        </authorList>
    </citation>
    <scope>NUCLEOTIDE SEQUENCE [LARGE SCALE GENOMIC DNA]</scope>
    <source>
        <strain evidence="3">NIES-2863</strain>
    </source>
</reference>
<name>A0A150GQI7_GONPE</name>
<keyword evidence="1" id="KW-0812">Transmembrane</keyword>
<gene>
    <name evidence="2" type="ORF">GPECTOR_10g1130</name>
</gene>
<feature type="transmembrane region" description="Helical" evidence="1">
    <location>
        <begin position="358"/>
        <end position="377"/>
    </location>
</feature>
<proteinExistence type="predicted"/>
<comment type="caution">
    <text evidence="2">The sequence shown here is derived from an EMBL/GenBank/DDBJ whole genome shotgun (WGS) entry which is preliminary data.</text>
</comment>
<keyword evidence="3" id="KW-1185">Reference proteome</keyword>
<dbReference type="Proteomes" id="UP000075714">
    <property type="component" value="Unassembled WGS sequence"/>
</dbReference>
<dbReference type="AlphaFoldDB" id="A0A150GQI7"/>
<feature type="transmembrane region" description="Helical" evidence="1">
    <location>
        <begin position="82"/>
        <end position="104"/>
    </location>
</feature>
<keyword evidence="1" id="KW-1133">Transmembrane helix</keyword>
<dbReference type="EMBL" id="LSYV01000011">
    <property type="protein sequence ID" value="KXZ52107.1"/>
    <property type="molecule type" value="Genomic_DNA"/>
</dbReference>
<evidence type="ECO:0000313" key="3">
    <source>
        <dbReference type="Proteomes" id="UP000075714"/>
    </source>
</evidence>
<keyword evidence="1" id="KW-0472">Membrane</keyword>